<dbReference type="Gene3D" id="1.10.287.130">
    <property type="match status" value="1"/>
</dbReference>
<evidence type="ECO:0000256" key="1">
    <source>
        <dbReference type="ARBA" id="ARBA00000085"/>
    </source>
</evidence>
<proteinExistence type="predicted"/>
<organism evidence="8 9">
    <name type="scientific">Candidatus Blautia faecavium</name>
    <dbReference type="NCBI Taxonomy" id="2838487"/>
    <lineage>
        <taxon>Bacteria</taxon>
        <taxon>Bacillati</taxon>
        <taxon>Bacillota</taxon>
        <taxon>Clostridia</taxon>
        <taxon>Lachnospirales</taxon>
        <taxon>Lachnospiraceae</taxon>
        <taxon>Blautia</taxon>
    </lineage>
</organism>
<dbReference type="Proteomes" id="UP000823842">
    <property type="component" value="Unassembled WGS sequence"/>
</dbReference>
<keyword evidence="5" id="KW-0418">Kinase</keyword>
<dbReference type="AlphaFoldDB" id="A0A9D2LW98"/>
<keyword evidence="6" id="KW-0472">Membrane</keyword>
<name>A0A9D2LW98_9FIRM</name>
<dbReference type="GO" id="GO:0000155">
    <property type="term" value="F:phosphorelay sensor kinase activity"/>
    <property type="evidence" value="ECO:0007669"/>
    <property type="project" value="InterPro"/>
</dbReference>
<evidence type="ECO:0000313" key="8">
    <source>
        <dbReference type="EMBL" id="HJB29898.1"/>
    </source>
</evidence>
<gene>
    <name evidence="8" type="ORF">IAA06_14080</name>
</gene>
<evidence type="ECO:0000256" key="5">
    <source>
        <dbReference type="ARBA" id="ARBA00022777"/>
    </source>
</evidence>
<evidence type="ECO:0000256" key="4">
    <source>
        <dbReference type="ARBA" id="ARBA00022679"/>
    </source>
</evidence>
<evidence type="ECO:0000256" key="2">
    <source>
        <dbReference type="ARBA" id="ARBA00012438"/>
    </source>
</evidence>
<dbReference type="EC" id="2.7.13.3" evidence="2"/>
<dbReference type="SMART" id="SM00388">
    <property type="entry name" value="HisKA"/>
    <property type="match status" value="1"/>
</dbReference>
<keyword evidence="6" id="KW-1133">Transmembrane helix</keyword>
<dbReference type="PANTHER" id="PTHR45436">
    <property type="entry name" value="SENSOR HISTIDINE KINASE YKOH"/>
    <property type="match status" value="1"/>
</dbReference>
<keyword evidence="6" id="KW-0812">Transmembrane</keyword>
<dbReference type="SUPFAM" id="SSF47384">
    <property type="entry name" value="Homodimeric domain of signal transducing histidine kinase"/>
    <property type="match status" value="1"/>
</dbReference>
<dbReference type="InterPro" id="IPR036097">
    <property type="entry name" value="HisK_dim/P_sf"/>
</dbReference>
<evidence type="ECO:0000259" key="7">
    <source>
        <dbReference type="SMART" id="SM00388"/>
    </source>
</evidence>
<reference evidence="8" key="1">
    <citation type="journal article" date="2021" name="PeerJ">
        <title>Extensive microbial diversity within the chicken gut microbiome revealed by metagenomics and culture.</title>
        <authorList>
            <person name="Gilroy R."/>
            <person name="Ravi A."/>
            <person name="Getino M."/>
            <person name="Pursley I."/>
            <person name="Horton D.L."/>
            <person name="Alikhan N.F."/>
            <person name="Baker D."/>
            <person name="Gharbi K."/>
            <person name="Hall N."/>
            <person name="Watson M."/>
            <person name="Adriaenssens E.M."/>
            <person name="Foster-Nyarko E."/>
            <person name="Jarju S."/>
            <person name="Secka A."/>
            <person name="Antonio M."/>
            <person name="Oren A."/>
            <person name="Chaudhuri R.R."/>
            <person name="La Ragione R."/>
            <person name="Hildebrand F."/>
            <person name="Pallen M.J."/>
        </authorList>
    </citation>
    <scope>NUCLEOTIDE SEQUENCE</scope>
    <source>
        <strain evidence="8">ChiSjej1B19-5720</strain>
    </source>
</reference>
<dbReference type="InterPro" id="IPR003661">
    <property type="entry name" value="HisK_dim/P_dom"/>
</dbReference>
<protein>
    <recommendedName>
        <fullName evidence="2">histidine kinase</fullName>
        <ecNumber evidence="2">2.7.13.3</ecNumber>
    </recommendedName>
</protein>
<evidence type="ECO:0000256" key="6">
    <source>
        <dbReference type="SAM" id="Phobius"/>
    </source>
</evidence>
<keyword evidence="4" id="KW-0808">Transferase</keyword>
<feature type="transmembrane region" description="Helical" evidence="6">
    <location>
        <begin position="174"/>
        <end position="196"/>
    </location>
</feature>
<dbReference type="InterPro" id="IPR050428">
    <property type="entry name" value="TCS_sensor_his_kinase"/>
</dbReference>
<dbReference type="Pfam" id="PF00512">
    <property type="entry name" value="HisKA"/>
    <property type="match status" value="1"/>
</dbReference>
<evidence type="ECO:0000313" key="9">
    <source>
        <dbReference type="Proteomes" id="UP000823842"/>
    </source>
</evidence>
<comment type="catalytic activity">
    <reaction evidence="1">
        <text>ATP + protein L-histidine = ADP + protein N-phospho-L-histidine.</text>
        <dbReference type="EC" id="2.7.13.3"/>
    </reaction>
</comment>
<reference evidence="8" key="2">
    <citation type="submission" date="2021-04" db="EMBL/GenBank/DDBJ databases">
        <authorList>
            <person name="Gilroy R."/>
        </authorList>
    </citation>
    <scope>NUCLEOTIDE SEQUENCE</scope>
    <source>
        <strain evidence="8">ChiSjej1B19-5720</strain>
    </source>
</reference>
<accession>A0A9D2LW98</accession>
<dbReference type="GO" id="GO:0005886">
    <property type="term" value="C:plasma membrane"/>
    <property type="evidence" value="ECO:0007669"/>
    <property type="project" value="TreeGrafter"/>
</dbReference>
<dbReference type="EMBL" id="DWYZ01000269">
    <property type="protein sequence ID" value="HJB29898.1"/>
    <property type="molecule type" value="Genomic_DNA"/>
</dbReference>
<comment type="caution">
    <text evidence="8">The sequence shown here is derived from an EMBL/GenBank/DDBJ whole genome shotgun (WGS) entry which is preliminary data.</text>
</comment>
<evidence type="ECO:0000256" key="3">
    <source>
        <dbReference type="ARBA" id="ARBA00022553"/>
    </source>
</evidence>
<dbReference type="PANTHER" id="PTHR45436:SF5">
    <property type="entry name" value="SENSOR HISTIDINE KINASE TRCS"/>
    <property type="match status" value="1"/>
</dbReference>
<keyword evidence="3" id="KW-0597">Phosphoprotein</keyword>
<feature type="domain" description="Signal transduction histidine kinase dimerisation/phosphoacceptor" evidence="7">
    <location>
        <begin position="205"/>
        <end position="267"/>
    </location>
</feature>
<dbReference type="CDD" id="cd00082">
    <property type="entry name" value="HisKA"/>
    <property type="match status" value="1"/>
</dbReference>
<sequence>MNKKRPGNVFRRSRCRIVLVLLAGFLLLFTATLAAIYLTSYQELYRGNLDMLENYIQLYQKNGNPGLTQTQPQKDFRRDFRRDDDGNRFALASFYSVEFNPDGDAVSVDSGLSSLYSREQLIQISQELSNREKQQGIYDNFIYSVTDLNGQTLVALMDNTLVTDSFTTLFQNTLLVGSIMALVLLLCSIVLARWIIRPLEESDRQQRQFLSDAGHELKTPVSVVNANAELLSRQIGPNQWLENIQFENNRMADLISHLLLLVRTEQVQIPLEPVGKKSSPSLFSFLYARENPEFTPENPFYH</sequence>